<keyword evidence="6" id="KW-1185">Reference proteome</keyword>
<dbReference type="GO" id="GO:0005975">
    <property type="term" value="P:carbohydrate metabolic process"/>
    <property type="evidence" value="ECO:0007669"/>
    <property type="project" value="InterPro"/>
</dbReference>
<dbReference type="EMBL" id="CP001821">
    <property type="protein sequence ID" value="ACZ31315.1"/>
    <property type="molecule type" value="Genomic_DNA"/>
</dbReference>
<dbReference type="SUPFAM" id="SSF88713">
    <property type="entry name" value="Glycoside hydrolase/deacetylase"/>
    <property type="match status" value="1"/>
</dbReference>
<dbReference type="Proteomes" id="UP000002255">
    <property type="component" value="Chromosome"/>
</dbReference>
<reference evidence="6" key="1">
    <citation type="submission" date="2009-11" db="EMBL/GenBank/DDBJ databases">
        <title>The complete chromosome of Xylanimonas cellulosilytica DSM 15894.</title>
        <authorList>
            <consortium name="US DOE Joint Genome Institute (JGI-PGF)"/>
            <person name="Lucas S."/>
            <person name="Copeland A."/>
            <person name="Lapidus A."/>
            <person name="Glavina del Rio T."/>
            <person name="Dalin E."/>
            <person name="Tice H."/>
            <person name="Bruce D."/>
            <person name="Goodwin L."/>
            <person name="Pitluck S."/>
            <person name="Kyrpides N."/>
            <person name="Mavromatis K."/>
            <person name="Ivanova N."/>
            <person name="Mikhailova N."/>
            <person name="Foster B."/>
            <person name="Clum A."/>
            <person name="Brettin T."/>
            <person name="Detter J.C."/>
            <person name="Han C."/>
            <person name="Larimer F."/>
            <person name="Land M."/>
            <person name="Hauser L."/>
            <person name="Markowitz V."/>
            <person name="Cheng J.F."/>
            <person name="Hugenholtz P."/>
            <person name="Woyke T."/>
            <person name="Wu D."/>
            <person name="Gehrich-Schroeter G."/>
            <person name="Schneider S."/>
            <person name="Pukall S.R."/>
            <person name="Klenk H.P."/>
            <person name="Eisen J.A."/>
        </authorList>
    </citation>
    <scope>NUCLEOTIDE SEQUENCE [LARGE SCALE GENOMIC DNA]</scope>
    <source>
        <strain evidence="6">DSM 15894 / CECT 5975 / LMG 20990 / XIL07</strain>
    </source>
</reference>
<dbReference type="GO" id="GO:0016810">
    <property type="term" value="F:hydrolase activity, acting on carbon-nitrogen (but not peptide) bonds"/>
    <property type="evidence" value="ECO:0007669"/>
    <property type="project" value="InterPro"/>
</dbReference>
<keyword evidence="2" id="KW-0378">Hydrolase</keyword>
<reference evidence="5 6" key="2">
    <citation type="journal article" date="2010" name="Stand. Genomic Sci.">
        <title>Complete genome sequence of Xylanimonas cellulosilytica type strain (XIL07).</title>
        <authorList>
            <person name="Foster B."/>
            <person name="Pukall R."/>
            <person name="Abt B."/>
            <person name="Nolan M."/>
            <person name="Glavina Del Rio T."/>
            <person name="Chen F."/>
            <person name="Lucas S."/>
            <person name="Tice H."/>
            <person name="Pitluck S."/>
            <person name="Cheng J.-F."/>
            <person name="Chertkov O."/>
            <person name="Brettin T."/>
            <person name="Han C."/>
            <person name="Detter J.C."/>
            <person name="Bruce D."/>
            <person name="Goodwin L."/>
            <person name="Ivanova N."/>
            <person name="Mavromatis K."/>
            <person name="Pati A."/>
            <person name="Mikhailova N."/>
            <person name="Chen A."/>
            <person name="Palaniappan K."/>
            <person name="Land M."/>
            <person name="Hauser L."/>
            <person name="Chang Y.-J."/>
            <person name="Jeffries C.D."/>
            <person name="Chain P."/>
            <person name="Rohde M."/>
            <person name="Goeker M."/>
            <person name="Bristow J."/>
            <person name="Eisen J.A."/>
            <person name="Markowitz V."/>
            <person name="Hugenholtz P."/>
            <person name="Kyrpides N.C."/>
            <person name="Klenk H.-P."/>
            <person name="Lapidus A."/>
        </authorList>
    </citation>
    <scope>NUCLEOTIDE SEQUENCE [LARGE SCALE GENOMIC DNA]</scope>
    <source>
        <strain evidence="6">DSM 15894 / CECT 5975 / LMG 20990 / XIL07</strain>
    </source>
</reference>
<dbReference type="Gene3D" id="3.20.20.370">
    <property type="entry name" value="Glycoside hydrolase/deacetylase"/>
    <property type="match status" value="1"/>
</dbReference>
<dbReference type="Pfam" id="PF12229">
    <property type="entry name" value="PG_binding_4"/>
    <property type="match status" value="1"/>
</dbReference>
<name>D1BVJ6_XYLCX</name>
<evidence type="ECO:0000313" key="6">
    <source>
        <dbReference type="Proteomes" id="UP000002255"/>
    </source>
</evidence>
<sequence length="542" mass="56680">MRDSPRVLPRPQQSATDAGRVRTRLVRRLGVALAATLVVALGAPLALNAVAADRPVLGVTVDGVSRRDAWTDVDAAAATLAAERATATLTVTAGGLSDTRTLADLGLVDSTDAVRVALLDASRGGTFWQDAVDQTRALWRGARVAAPPDTFDPDGLAAAVDAIAAQVATPPVDAAIDPAGGQVTVRPEVPGTRLDTVAAQRAILDAVEDDRGAVDLPTTPVPAAITTDDLEPVAATLRAAVARPLELVAGGTRRTIAPERVLAALPVMVDDDGPRVGVDAVALDADLDALAAEVDVDARLRIVMSGTVVAPGADGRRLDRTAADKAVLAELRARAAGQGADAVEIPVTTLPTRVQEATPGAFDDPRTVHLTFDDGPGAHTEKILDILADRGVHATFYVIGERAQRYPDTVRRILAEGHRLGNHSLTHADLTTLTPEQVAAELATTQEILTEITGVRPTAFRPPFGAVDDVVRAVAEAESLSIDLWDVDPEDWRGPGAAVVRDRVLDAARPGSVVLLHVLRQGTVDALPQIIDRLRADGLELD</sequence>
<dbReference type="PANTHER" id="PTHR10587:SF133">
    <property type="entry name" value="CHITIN DEACETYLASE 1-RELATED"/>
    <property type="match status" value="1"/>
</dbReference>
<dbReference type="HOGENOM" id="CLU_502422_0_0_11"/>
<dbReference type="InterPro" id="IPR050248">
    <property type="entry name" value="Polysacc_deacetylase_ArnD"/>
</dbReference>
<dbReference type="InterPro" id="IPR002509">
    <property type="entry name" value="NODB_dom"/>
</dbReference>
<evidence type="ECO:0000256" key="1">
    <source>
        <dbReference type="ARBA" id="ARBA00022723"/>
    </source>
</evidence>
<dbReference type="AlphaFoldDB" id="D1BVJ6"/>
<gene>
    <name evidence="5" type="ordered locus">Xcel_2297</name>
</gene>
<dbReference type="GO" id="GO:0016020">
    <property type="term" value="C:membrane"/>
    <property type="evidence" value="ECO:0007669"/>
    <property type="project" value="TreeGrafter"/>
</dbReference>
<proteinExistence type="predicted"/>
<dbReference type="STRING" id="446471.Xcel_2297"/>
<evidence type="ECO:0000313" key="5">
    <source>
        <dbReference type="EMBL" id="ACZ31315.1"/>
    </source>
</evidence>
<keyword evidence="3" id="KW-0812">Transmembrane</keyword>
<evidence type="ECO:0000256" key="2">
    <source>
        <dbReference type="ARBA" id="ARBA00022801"/>
    </source>
</evidence>
<feature type="transmembrane region" description="Helical" evidence="3">
    <location>
        <begin position="29"/>
        <end position="47"/>
    </location>
</feature>
<dbReference type="CDD" id="cd10917">
    <property type="entry name" value="CE4_NodB_like_6s_7s"/>
    <property type="match status" value="1"/>
</dbReference>
<organism evidence="5 6">
    <name type="scientific">Xylanimonas cellulosilytica (strain DSM 15894 / JCM 12276 / CECT 5975 / KCTC 9989 / LMG 20990 / NBRC 107835 / XIL07)</name>
    <dbReference type="NCBI Taxonomy" id="446471"/>
    <lineage>
        <taxon>Bacteria</taxon>
        <taxon>Bacillati</taxon>
        <taxon>Actinomycetota</taxon>
        <taxon>Actinomycetes</taxon>
        <taxon>Micrococcales</taxon>
        <taxon>Promicromonosporaceae</taxon>
        <taxon>Xylanimonas</taxon>
    </lineage>
</organism>
<dbReference type="PANTHER" id="PTHR10587">
    <property type="entry name" value="GLYCOSYL TRANSFERASE-RELATED"/>
    <property type="match status" value="1"/>
</dbReference>
<dbReference type="KEGG" id="xce:Xcel_2297"/>
<dbReference type="PROSITE" id="PS51677">
    <property type="entry name" value="NODB"/>
    <property type="match status" value="1"/>
</dbReference>
<dbReference type="InterPro" id="IPR022029">
    <property type="entry name" value="YoaR-like_PG-bd"/>
</dbReference>
<keyword evidence="3" id="KW-1133">Transmembrane helix</keyword>
<evidence type="ECO:0000259" key="4">
    <source>
        <dbReference type="PROSITE" id="PS51677"/>
    </source>
</evidence>
<protein>
    <submittedName>
        <fullName evidence="5">Polysaccharide deacetylase</fullName>
    </submittedName>
</protein>
<feature type="domain" description="NodB homology" evidence="4">
    <location>
        <begin position="366"/>
        <end position="542"/>
    </location>
</feature>
<dbReference type="eggNOG" id="COG0726">
    <property type="taxonomic scope" value="Bacteria"/>
</dbReference>
<accession>D1BVJ6</accession>
<keyword evidence="3" id="KW-0472">Membrane</keyword>
<keyword evidence="1" id="KW-0479">Metal-binding</keyword>
<dbReference type="RefSeq" id="WP_012879057.1">
    <property type="nucleotide sequence ID" value="NC_013530.1"/>
</dbReference>
<dbReference type="GO" id="GO:0046872">
    <property type="term" value="F:metal ion binding"/>
    <property type="evidence" value="ECO:0007669"/>
    <property type="project" value="UniProtKB-KW"/>
</dbReference>
<dbReference type="InterPro" id="IPR011330">
    <property type="entry name" value="Glyco_hydro/deAcase_b/a-brl"/>
</dbReference>
<evidence type="ECO:0000256" key="3">
    <source>
        <dbReference type="SAM" id="Phobius"/>
    </source>
</evidence>
<dbReference type="Pfam" id="PF01522">
    <property type="entry name" value="Polysacc_deac_1"/>
    <property type="match status" value="1"/>
</dbReference>